<dbReference type="GO" id="GO:0032297">
    <property type="term" value="P:negative regulation of DNA-templated DNA replication initiation"/>
    <property type="evidence" value="ECO:0007669"/>
    <property type="project" value="InterPro"/>
</dbReference>
<dbReference type="EMBL" id="RJVO01000003">
    <property type="protein sequence ID" value="ROH91070.1"/>
    <property type="molecule type" value="Genomic_DNA"/>
</dbReference>
<name>A0A3N0VEC7_9GAMM</name>
<dbReference type="PANTHER" id="PTHR30050:SF5">
    <property type="entry name" value="DNAA REGULATORY INACTIVATOR HDA"/>
    <property type="match status" value="1"/>
</dbReference>
<dbReference type="PANTHER" id="PTHR30050">
    <property type="entry name" value="CHROMOSOMAL REPLICATION INITIATOR PROTEIN DNAA"/>
    <property type="match status" value="1"/>
</dbReference>
<dbReference type="Proteomes" id="UP000282106">
    <property type="component" value="Unassembled WGS sequence"/>
</dbReference>
<dbReference type="NCBIfam" id="TIGR03420">
    <property type="entry name" value="DnaA_homol_Hda"/>
    <property type="match status" value="1"/>
</dbReference>
<accession>A0A3N0VEC7</accession>
<comment type="caution">
    <text evidence="2">The sequence shown here is derived from an EMBL/GenBank/DDBJ whole genome shotgun (WGS) entry which is preliminary data.</text>
</comment>
<evidence type="ECO:0000259" key="1">
    <source>
        <dbReference type="Pfam" id="PF22688"/>
    </source>
</evidence>
<dbReference type="SUPFAM" id="SSF52540">
    <property type="entry name" value="P-loop containing nucleoside triphosphate hydrolases"/>
    <property type="match status" value="1"/>
</dbReference>
<dbReference type="InParanoid" id="A0A3N0VEC7"/>
<dbReference type="InterPro" id="IPR027417">
    <property type="entry name" value="P-loop_NTPase"/>
</dbReference>
<reference evidence="2 3" key="1">
    <citation type="submission" date="2018-10" db="EMBL/GenBank/DDBJ databases">
        <authorList>
            <person name="Chen W.-M."/>
        </authorList>
    </citation>
    <scope>NUCLEOTIDE SEQUENCE [LARGE SCALE GENOMIC DNA]</scope>
    <source>
        <strain evidence="2 3">THS-13</strain>
    </source>
</reference>
<protein>
    <submittedName>
        <fullName evidence="2">DnaA regulatory inactivator Hda</fullName>
    </submittedName>
</protein>
<proteinExistence type="predicted"/>
<feature type="domain" description="Hda lid" evidence="1">
    <location>
        <begin position="165"/>
        <end position="229"/>
    </location>
</feature>
<keyword evidence="3" id="KW-1185">Reference proteome</keyword>
<dbReference type="Pfam" id="PF22688">
    <property type="entry name" value="Hda_lid"/>
    <property type="match status" value="1"/>
</dbReference>
<gene>
    <name evidence="2" type="primary">hda</name>
    <name evidence="2" type="ORF">ED208_08885</name>
</gene>
<dbReference type="AlphaFoldDB" id="A0A3N0VEC7"/>
<dbReference type="GO" id="GO:0006270">
    <property type="term" value="P:DNA replication initiation"/>
    <property type="evidence" value="ECO:0007669"/>
    <property type="project" value="TreeGrafter"/>
</dbReference>
<dbReference type="RefSeq" id="WP_123211525.1">
    <property type="nucleotide sequence ID" value="NZ_RJVO01000003.1"/>
</dbReference>
<organism evidence="2 3">
    <name type="scientific">Stagnimonas aquatica</name>
    <dbReference type="NCBI Taxonomy" id="2689987"/>
    <lineage>
        <taxon>Bacteria</taxon>
        <taxon>Pseudomonadati</taxon>
        <taxon>Pseudomonadota</taxon>
        <taxon>Gammaproteobacteria</taxon>
        <taxon>Nevskiales</taxon>
        <taxon>Nevskiaceae</taxon>
        <taxon>Stagnimonas</taxon>
    </lineage>
</organism>
<dbReference type="Gene3D" id="3.40.50.300">
    <property type="entry name" value="P-loop containing nucleotide triphosphate hydrolases"/>
    <property type="match status" value="1"/>
</dbReference>
<evidence type="ECO:0000313" key="3">
    <source>
        <dbReference type="Proteomes" id="UP000282106"/>
    </source>
</evidence>
<dbReference type="Gene3D" id="1.10.8.60">
    <property type="match status" value="1"/>
</dbReference>
<dbReference type="FunCoup" id="A0A3N0VEC7">
    <property type="interactions" value="93"/>
</dbReference>
<evidence type="ECO:0000313" key="2">
    <source>
        <dbReference type="EMBL" id="ROH91070.1"/>
    </source>
</evidence>
<dbReference type="InterPro" id="IPR017788">
    <property type="entry name" value="Hda"/>
</dbReference>
<dbReference type="InterPro" id="IPR055199">
    <property type="entry name" value="Hda_lid"/>
</dbReference>
<sequence length="232" mass="24703">MKGQQLPLAVALRETSSFASFHAGPNTQAVSTLRGLLNPGGGLALLLHGPAGSGKTHLLQALGREAASLRISHAYVHLPSHLAELPEALAGLEARKLVCLDGLDEAPLPEAGVLALARLIDAIKSRGGNLVLAARKPGHQLQFARPDLATRISACASFGLRPLSDEDRARLLMLRAHARGLHLPDDVAHYLLKRLARDIGSLLEAVETLDRASLSAQRRLTIPFVQSVLLRA</sequence>